<dbReference type="SUPFAM" id="SSF51556">
    <property type="entry name" value="Metallo-dependent hydrolases"/>
    <property type="match status" value="1"/>
</dbReference>
<sequence length="292" mass="32139">MRNANAIDAHVHIWDAQRRDDILICDAHPELNDRATSDALSAHLTGSRFSRAILVQSAPDNAHSDWLIEHTARLSTIAGVVAWIDPTANDALDRAECLIAQPRVCGVRLMLNRMTTPAQLLAVRPMAVLSLLAKNDVTIELLALSAQLDFAYDLAGAISGKIVVDHCGLPPQNAMADQIWRDRLQKLATRPNVATKLSGLIEPYAMMPPDHTLFAVMDFVLAQFGTDRLMAASNFPVVQLTAPEQTWEASLASWVQAHGFSPPEQASLWHNCAATWYPRTKQNVKLESPEND</sequence>
<evidence type="ECO:0000256" key="1">
    <source>
        <dbReference type="ARBA" id="ARBA00038310"/>
    </source>
</evidence>
<dbReference type="EMBL" id="CP003984">
    <property type="protein sequence ID" value="AII86204.1"/>
    <property type="molecule type" value="Genomic_DNA"/>
</dbReference>
<evidence type="ECO:0000313" key="4">
    <source>
        <dbReference type="Proteomes" id="UP000028680"/>
    </source>
</evidence>
<dbReference type="Pfam" id="PF04909">
    <property type="entry name" value="Amidohydro_2"/>
    <property type="match status" value="1"/>
</dbReference>
<dbReference type="AlphaFoldDB" id="A0AAN0RHB0"/>
<reference evidence="3 4" key="1">
    <citation type="journal article" date="2014" name="ISME J.">
        <title>Adaptation of an abundant Roseobacter RCA organism to pelagic systems revealed by genomic and transcriptomic analyses.</title>
        <authorList>
            <person name="Voget S."/>
            <person name="Wemheuer B."/>
            <person name="Brinkhoff T."/>
            <person name="Vollmers J."/>
            <person name="Dietrich S."/>
            <person name="Giebel H.A."/>
            <person name="Beardsley C."/>
            <person name="Sardemann C."/>
            <person name="Bakenhus I."/>
            <person name="Billerbeck S."/>
            <person name="Daniel R."/>
            <person name="Simon M."/>
        </authorList>
    </citation>
    <scope>NUCLEOTIDE SEQUENCE [LARGE SCALE GENOMIC DNA]</scope>
    <source>
        <strain evidence="3 4">RCA23</strain>
    </source>
</reference>
<evidence type="ECO:0000313" key="3">
    <source>
        <dbReference type="EMBL" id="AII86204.1"/>
    </source>
</evidence>
<dbReference type="Gene3D" id="3.20.20.140">
    <property type="entry name" value="Metal-dependent hydrolases"/>
    <property type="match status" value="1"/>
</dbReference>
<keyword evidence="4" id="KW-1185">Reference proteome</keyword>
<dbReference type="PANTHER" id="PTHR43569">
    <property type="entry name" value="AMIDOHYDROLASE"/>
    <property type="match status" value="1"/>
</dbReference>
<dbReference type="PANTHER" id="PTHR43569:SF2">
    <property type="entry name" value="AMIDOHYDROLASE-RELATED DOMAIN-CONTAINING PROTEIN"/>
    <property type="match status" value="1"/>
</dbReference>
<dbReference type="Proteomes" id="UP000028680">
    <property type="component" value="Chromosome"/>
</dbReference>
<dbReference type="GO" id="GO:0016787">
    <property type="term" value="F:hydrolase activity"/>
    <property type="evidence" value="ECO:0007669"/>
    <property type="project" value="InterPro"/>
</dbReference>
<dbReference type="KEGG" id="ptp:RCA23_c06460"/>
<dbReference type="InterPro" id="IPR032466">
    <property type="entry name" value="Metal_Hydrolase"/>
</dbReference>
<dbReference type="InterPro" id="IPR006680">
    <property type="entry name" value="Amidohydro-rel"/>
</dbReference>
<name>A0AAN0RHB0_9RHOB</name>
<proteinExistence type="inferred from homology"/>
<dbReference type="InterPro" id="IPR052350">
    <property type="entry name" value="Metallo-dep_Lactonases"/>
</dbReference>
<organism evidence="3 4">
    <name type="scientific">Planktomarina temperata RCA23</name>
    <dbReference type="NCBI Taxonomy" id="666509"/>
    <lineage>
        <taxon>Bacteria</taxon>
        <taxon>Pseudomonadati</taxon>
        <taxon>Pseudomonadota</taxon>
        <taxon>Alphaproteobacteria</taxon>
        <taxon>Rhodobacterales</taxon>
        <taxon>Paracoccaceae</taxon>
        <taxon>Planktomarina</taxon>
    </lineage>
</organism>
<protein>
    <submittedName>
        <fullName evidence="3">Amidohydrolase</fullName>
    </submittedName>
</protein>
<gene>
    <name evidence="3" type="ORF">RCA23_c06460</name>
</gene>
<accession>A0AAN0RHB0</accession>
<evidence type="ECO:0000259" key="2">
    <source>
        <dbReference type="Pfam" id="PF04909"/>
    </source>
</evidence>
<comment type="similarity">
    <text evidence="1">Belongs to the metallo-dependent hydrolases superfamily.</text>
</comment>
<dbReference type="RefSeq" id="WP_052376999.1">
    <property type="nucleotide sequence ID" value="NZ_CP003984.1"/>
</dbReference>
<feature type="domain" description="Amidohydrolase-related" evidence="2">
    <location>
        <begin position="7"/>
        <end position="278"/>
    </location>
</feature>